<dbReference type="EMBL" id="AZNH01000048">
    <property type="protein sequence ID" value="KID84027.1"/>
    <property type="molecule type" value="Genomic_DNA"/>
</dbReference>
<dbReference type="OrthoDB" id="4940417at2759"/>
<gene>
    <name evidence="1" type="ORF">MGU_08680</name>
</gene>
<accession>A0A0B4GWG5</accession>
<evidence type="ECO:0000313" key="1">
    <source>
        <dbReference type="EMBL" id="KID84027.1"/>
    </source>
</evidence>
<reference evidence="1 2" key="1">
    <citation type="journal article" date="2014" name="Proc. Natl. Acad. Sci. U.S.A.">
        <title>Trajectory and genomic determinants of fungal-pathogen speciation and host adaptation.</title>
        <authorList>
            <person name="Hu X."/>
            <person name="Xiao G."/>
            <person name="Zheng P."/>
            <person name="Shang Y."/>
            <person name="Su Y."/>
            <person name="Zhang X."/>
            <person name="Liu X."/>
            <person name="Zhan S."/>
            <person name="St Leger R.J."/>
            <person name="Wang C."/>
        </authorList>
    </citation>
    <scope>NUCLEOTIDE SEQUENCE [LARGE SCALE GENOMIC DNA]</scope>
    <source>
        <strain evidence="1 2">ARSEF 977</strain>
    </source>
</reference>
<dbReference type="AlphaFoldDB" id="A0A0B4GWG5"/>
<comment type="caution">
    <text evidence="1">The sequence shown here is derived from an EMBL/GenBank/DDBJ whole genome shotgun (WGS) entry which is preliminary data.</text>
</comment>
<proteinExistence type="predicted"/>
<name>A0A0B4GWG5_METGA</name>
<dbReference type="Proteomes" id="UP000031192">
    <property type="component" value="Unassembled WGS sequence"/>
</dbReference>
<keyword evidence="2" id="KW-1185">Reference proteome</keyword>
<dbReference type="HOGENOM" id="CLU_1806634_0_0_1"/>
<organism evidence="1 2">
    <name type="scientific">Metarhizium guizhouense (strain ARSEF 977)</name>
    <dbReference type="NCBI Taxonomy" id="1276136"/>
    <lineage>
        <taxon>Eukaryota</taxon>
        <taxon>Fungi</taxon>
        <taxon>Dikarya</taxon>
        <taxon>Ascomycota</taxon>
        <taxon>Pezizomycotina</taxon>
        <taxon>Sordariomycetes</taxon>
        <taxon>Hypocreomycetidae</taxon>
        <taxon>Hypocreales</taxon>
        <taxon>Clavicipitaceae</taxon>
        <taxon>Metarhizium</taxon>
    </lineage>
</organism>
<protein>
    <submittedName>
        <fullName evidence="1">Uncharacterized protein</fullName>
    </submittedName>
</protein>
<sequence>MTSNAASAAEQSSGQAEGIIDVFCLNYDANYFGWEIGTVIFGPKYNDWGDVVEYFERCEDPATQPKERSKMFSLAASKQEEFFKKIDDIKNTLRKSGYHHTNIGIISDVWDELVMGNFLSSRQCQQGLKGLEKAGFPTGYLKSQARGLEIPL</sequence>
<evidence type="ECO:0000313" key="2">
    <source>
        <dbReference type="Proteomes" id="UP000031192"/>
    </source>
</evidence>